<dbReference type="EMBL" id="JAGTJS010000004">
    <property type="protein sequence ID" value="KAH7271808.1"/>
    <property type="molecule type" value="Genomic_DNA"/>
</dbReference>
<evidence type="ECO:0000259" key="3">
    <source>
        <dbReference type="PROSITE" id="PS50102"/>
    </source>
</evidence>
<dbReference type="SUPFAM" id="SSF54928">
    <property type="entry name" value="RNA-binding domain, RBD"/>
    <property type="match status" value="2"/>
</dbReference>
<organism evidence="4 5">
    <name type="scientific">Fusarium solani</name>
    <name type="common">Filamentous fungus</name>
    <dbReference type="NCBI Taxonomy" id="169388"/>
    <lineage>
        <taxon>Eukaryota</taxon>
        <taxon>Fungi</taxon>
        <taxon>Dikarya</taxon>
        <taxon>Ascomycota</taxon>
        <taxon>Pezizomycotina</taxon>
        <taxon>Sordariomycetes</taxon>
        <taxon>Hypocreomycetidae</taxon>
        <taxon>Hypocreales</taxon>
        <taxon>Nectriaceae</taxon>
        <taxon>Fusarium</taxon>
        <taxon>Fusarium solani species complex</taxon>
    </lineage>
</organism>
<comment type="caution">
    <text evidence="4">The sequence shown here is derived from an EMBL/GenBank/DDBJ whole genome shotgun (WGS) entry which is preliminary data.</text>
</comment>
<feature type="compositionally biased region" description="Polar residues" evidence="2">
    <location>
        <begin position="604"/>
        <end position="616"/>
    </location>
</feature>
<feature type="compositionally biased region" description="Acidic residues" evidence="2">
    <location>
        <begin position="917"/>
        <end position="942"/>
    </location>
</feature>
<evidence type="ECO:0000256" key="2">
    <source>
        <dbReference type="SAM" id="MobiDB-lite"/>
    </source>
</evidence>
<dbReference type="InterPro" id="IPR035979">
    <property type="entry name" value="RBD_domain_sf"/>
</dbReference>
<dbReference type="InterPro" id="IPR012677">
    <property type="entry name" value="Nucleotide-bd_a/b_plait_sf"/>
</dbReference>
<protein>
    <recommendedName>
        <fullName evidence="3">RRM domain-containing protein</fullName>
    </recommendedName>
</protein>
<dbReference type="Proteomes" id="UP000736672">
    <property type="component" value="Unassembled WGS sequence"/>
</dbReference>
<feature type="region of interest" description="Disordered" evidence="2">
    <location>
        <begin position="467"/>
        <end position="502"/>
    </location>
</feature>
<dbReference type="AlphaFoldDB" id="A0A9P9RAX1"/>
<evidence type="ECO:0000256" key="1">
    <source>
        <dbReference type="PROSITE-ProRule" id="PRU00176"/>
    </source>
</evidence>
<feature type="region of interest" description="Disordered" evidence="2">
    <location>
        <begin position="739"/>
        <end position="785"/>
    </location>
</feature>
<feature type="domain" description="RRM" evidence="3">
    <location>
        <begin position="314"/>
        <end position="398"/>
    </location>
</feature>
<dbReference type="PROSITE" id="PS50102">
    <property type="entry name" value="RRM"/>
    <property type="match status" value="2"/>
</dbReference>
<feature type="compositionally biased region" description="Low complexity" evidence="2">
    <location>
        <begin position="490"/>
        <end position="502"/>
    </location>
</feature>
<reference evidence="4" key="1">
    <citation type="journal article" date="2021" name="Nat. Commun.">
        <title>Genetic determinants of endophytism in the Arabidopsis root mycobiome.</title>
        <authorList>
            <person name="Mesny F."/>
            <person name="Miyauchi S."/>
            <person name="Thiergart T."/>
            <person name="Pickel B."/>
            <person name="Atanasova L."/>
            <person name="Karlsson M."/>
            <person name="Huettel B."/>
            <person name="Barry K.W."/>
            <person name="Haridas S."/>
            <person name="Chen C."/>
            <person name="Bauer D."/>
            <person name="Andreopoulos W."/>
            <person name="Pangilinan J."/>
            <person name="LaButti K."/>
            <person name="Riley R."/>
            <person name="Lipzen A."/>
            <person name="Clum A."/>
            <person name="Drula E."/>
            <person name="Henrissat B."/>
            <person name="Kohler A."/>
            <person name="Grigoriev I.V."/>
            <person name="Martin F.M."/>
            <person name="Hacquard S."/>
        </authorList>
    </citation>
    <scope>NUCLEOTIDE SEQUENCE</scope>
    <source>
        <strain evidence="4">FSSC 5 MPI-SDFR-AT-0091</strain>
    </source>
</reference>
<dbReference type="Gene3D" id="3.30.70.330">
    <property type="match status" value="2"/>
</dbReference>
<dbReference type="InterPro" id="IPR000504">
    <property type="entry name" value="RRM_dom"/>
</dbReference>
<dbReference type="PANTHER" id="PTHR15241">
    <property type="entry name" value="TRANSFORMER-2-RELATED"/>
    <property type="match status" value="1"/>
</dbReference>
<feature type="region of interest" description="Disordered" evidence="2">
    <location>
        <begin position="596"/>
        <end position="616"/>
    </location>
</feature>
<feature type="compositionally biased region" description="Low complexity" evidence="2">
    <location>
        <begin position="69"/>
        <end position="81"/>
    </location>
</feature>
<keyword evidence="5" id="KW-1185">Reference proteome</keyword>
<feature type="region of interest" description="Disordered" evidence="2">
    <location>
        <begin position="1"/>
        <end position="108"/>
    </location>
</feature>
<keyword evidence="1" id="KW-0694">RNA-binding</keyword>
<feature type="region of interest" description="Disordered" evidence="2">
    <location>
        <begin position="908"/>
        <end position="954"/>
    </location>
</feature>
<evidence type="ECO:0000313" key="4">
    <source>
        <dbReference type="EMBL" id="KAH7271808.1"/>
    </source>
</evidence>
<gene>
    <name evidence="4" type="ORF">B0J15DRAFT_461823</name>
</gene>
<proteinExistence type="predicted"/>
<feature type="compositionally biased region" description="Low complexity" evidence="2">
    <location>
        <begin position="943"/>
        <end position="954"/>
    </location>
</feature>
<feature type="region of interest" description="Disordered" evidence="2">
    <location>
        <begin position="394"/>
        <end position="454"/>
    </location>
</feature>
<feature type="compositionally biased region" description="Basic and acidic residues" evidence="2">
    <location>
        <begin position="739"/>
        <end position="758"/>
    </location>
</feature>
<feature type="compositionally biased region" description="Polar residues" evidence="2">
    <location>
        <begin position="89"/>
        <end position="104"/>
    </location>
</feature>
<dbReference type="OrthoDB" id="410044at2759"/>
<feature type="domain" description="RRM" evidence="3">
    <location>
        <begin position="132"/>
        <end position="210"/>
    </location>
</feature>
<sequence>MSSSGWRRPRGAARHGENQLRNAFSALDIHRTADSGSDSSDDQIRPRALHVAKSFPPPGSFGDADDESQSFSGSGPSNSDGMTGRDNAGTDTSTTQEISNQEQISRPLINPEATQNASGQEWDAQSCYPPEACVFVANLSQNYDDLTLMSAVTKVFNQYGTVFVKIKRDKRQMPFGFAQYTKPEDAEKALANLRGVEILGRPVRTERCNANLVFLVVRRNKGLVYHEEARDLLSPFGAIAKIEDLDSATQERLGLSPAVRVRFEKFDPRRDVIKGVGDNTAFVIINFDFKVAQDPSERDPTDVTCMDHLERDSRSIFLGSLPAHTSDFLVRELASAGGTIVNVQMKQSVDGSNGMPTYYAFVEYDHPNGPDKAISKLAMIQNGYRIGGTSLRCERRRSRVTPTAPAASTGPYGTVPPNRPHRRNASAFATAFVTPRNEPGSHTRRAKGHQRSASVYNDVLAGPKTLDFSMGAWPPKDESPYEPQSQPKAQSFRRSSSYRQSTTYQPSYIELQSGQSPYQETSFRQPTYTGSEYQQMQYQRLQASPLYQAHSPEILQPEPLRIPARRLFDLEETTAMGPPAIPAYAPLASPNKLKPSVHWAPSPAVSSTGSSDFESNRNPYLSNAHRASTLGPSFGQRMAGHRSGARRSVTNIFPSIDDAVTRAKSALEETEDAKIQSTLANDSIRMTKKKAFIRAHHLSEENLKHNNKVEDELLKRTARSEEHLRLDRLNLSCDDLKRSAKADKGEKSKKVVKADKTKTPKSSKKKAKDETPQSTVDALASGGQNNLVPQGMMPLPYVSMVPPYHQAFAYPGAPGAQMMQPQGMMHPMMQAQMANAQAMQSHMMASQMMSTHMAHPQLMPQMMPQGMTPGFGYMQAAYPQQAQYQNAYAGNMMYTGNPAYPYVLVESPTRQAHVTEQDDIYEDDQNEESEEETSEEQTEEETSTTGYEESAFSD</sequence>
<name>A0A9P9RAX1_FUSSL</name>
<dbReference type="SMART" id="SM00360">
    <property type="entry name" value="RRM"/>
    <property type="match status" value="2"/>
</dbReference>
<accession>A0A9P9RAX1</accession>
<dbReference type="Pfam" id="PF00076">
    <property type="entry name" value="RRM_1"/>
    <property type="match status" value="2"/>
</dbReference>
<feature type="compositionally biased region" description="Polar residues" evidence="2">
    <location>
        <begin position="772"/>
        <end position="785"/>
    </location>
</feature>
<dbReference type="PANTHER" id="PTHR15241:SF304">
    <property type="entry name" value="RRM DOMAIN-CONTAINING PROTEIN"/>
    <property type="match status" value="1"/>
</dbReference>
<evidence type="ECO:0000313" key="5">
    <source>
        <dbReference type="Proteomes" id="UP000736672"/>
    </source>
</evidence>
<dbReference type="GO" id="GO:0003723">
    <property type="term" value="F:RNA binding"/>
    <property type="evidence" value="ECO:0007669"/>
    <property type="project" value="UniProtKB-UniRule"/>
</dbReference>